<dbReference type="OrthoDB" id="8961306at2"/>
<keyword evidence="3" id="KW-1185">Reference proteome</keyword>
<protein>
    <submittedName>
        <fullName evidence="2">Transcriptional regulator</fullName>
    </submittedName>
</protein>
<proteinExistence type="predicted"/>
<evidence type="ECO:0000313" key="3">
    <source>
        <dbReference type="Proteomes" id="UP000198104"/>
    </source>
</evidence>
<reference evidence="2 3" key="1">
    <citation type="submission" date="2017-05" db="EMBL/GenBank/DDBJ databases">
        <title>Polynucleobacter sp. MWH-K35W1 isolated from the permanently anoxic monimolimnion of a meromictic lake.</title>
        <authorList>
            <person name="Hahn M.W."/>
        </authorList>
    </citation>
    <scope>NUCLEOTIDE SEQUENCE [LARGE SCALE GENOMIC DNA]</scope>
    <source>
        <strain evidence="2 3">MWH-K35W1</strain>
    </source>
</reference>
<accession>A0A254QCD5</accession>
<dbReference type="InterPro" id="IPR010982">
    <property type="entry name" value="Lambda_DNA-bd_dom_sf"/>
</dbReference>
<dbReference type="Pfam" id="PF13560">
    <property type="entry name" value="HTH_31"/>
    <property type="match status" value="1"/>
</dbReference>
<dbReference type="Gene3D" id="1.10.260.40">
    <property type="entry name" value="lambda repressor-like DNA-binding domains"/>
    <property type="match status" value="1"/>
</dbReference>
<organism evidence="2 3">
    <name type="scientific">Polynucleobacter aenigmaticus</name>
    <dbReference type="NCBI Taxonomy" id="1743164"/>
    <lineage>
        <taxon>Bacteria</taxon>
        <taxon>Pseudomonadati</taxon>
        <taxon>Pseudomonadota</taxon>
        <taxon>Betaproteobacteria</taxon>
        <taxon>Burkholderiales</taxon>
        <taxon>Burkholderiaceae</taxon>
        <taxon>Polynucleobacter</taxon>
    </lineage>
</organism>
<dbReference type="CDD" id="cd00093">
    <property type="entry name" value="HTH_XRE"/>
    <property type="match status" value="1"/>
</dbReference>
<feature type="domain" description="HTH cro/C1-type" evidence="1">
    <location>
        <begin position="22"/>
        <end position="75"/>
    </location>
</feature>
<dbReference type="InterPro" id="IPR001387">
    <property type="entry name" value="Cro/C1-type_HTH"/>
</dbReference>
<dbReference type="PROSITE" id="PS50943">
    <property type="entry name" value="HTH_CROC1"/>
    <property type="match status" value="1"/>
</dbReference>
<dbReference type="GO" id="GO:0003677">
    <property type="term" value="F:DNA binding"/>
    <property type="evidence" value="ECO:0007669"/>
    <property type="project" value="InterPro"/>
</dbReference>
<sequence length="233" mass="25397">MTAPELSPILERQLLLQLGDRIKRLRKAQGLGTVEVSERAKLTRNTLRSIEAGDPSPSIGAYLRVMSVLGVSGELALLAGDTMQAAPAGSAGARSRRIAPNVQVRVLPDNAGHRLQDLQSLTLHEEAVRLVKADPALLLQAQDTVGRWIATGDSRSASLWREWQLILSAGSWRKVLGRTRHAQQLRQTSPLVTILPDEVRLRILKDVSALKKGVVFGSSLTTAQDAQNFKELP</sequence>
<gene>
    <name evidence="2" type="ORF">CBI30_01990</name>
</gene>
<dbReference type="AlphaFoldDB" id="A0A254QCD5"/>
<comment type="caution">
    <text evidence="2">The sequence shown here is derived from an EMBL/GenBank/DDBJ whole genome shotgun (WGS) entry which is preliminary data.</text>
</comment>
<dbReference type="Proteomes" id="UP000198104">
    <property type="component" value="Unassembled WGS sequence"/>
</dbReference>
<dbReference type="EMBL" id="NGUO01000002">
    <property type="protein sequence ID" value="OWS72557.1"/>
    <property type="molecule type" value="Genomic_DNA"/>
</dbReference>
<dbReference type="RefSeq" id="WP_088526657.1">
    <property type="nucleotide sequence ID" value="NZ_NGUO01000002.1"/>
</dbReference>
<evidence type="ECO:0000313" key="2">
    <source>
        <dbReference type="EMBL" id="OWS72557.1"/>
    </source>
</evidence>
<name>A0A254QCD5_9BURK</name>
<dbReference type="SMART" id="SM00530">
    <property type="entry name" value="HTH_XRE"/>
    <property type="match status" value="1"/>
</dbReference>
<evidence type="ECO:0000259" key="1">
    <source>
        <dbReference type="PROSITE" id="PS50943"/>
    </source>
</evidence>
<dbReference type="SUPFAM" id="SSF47413">
    <property type="entry name" value="lambda repressor-like DNA-binding domains"/>
    <property type="match status" value="1"/>
</dbReference>